<dbReference type="Gene3D" id="3.30.465.10">
    <property type="match status" value="1"/>
</dbReference>
<evidence type="ECO:0000313" key="8">
    <source>
        <dbReference type="EMBL" id="AEE44334.1"/>
    </source>
</evidence>
<dbReference type="InterPro" id="IPR006094">
    <property type="entry name" value="Oxid_FAD_bind_N"/>
</dbReference>
<dbReference type="HOGENOM" id="CLU_018354_10_0_11"/>
<name>F4H5L0_CELFA</name>
<keyword evidence="9" id="KW-1185">Reference proteome</keyword>
<dbReference type="PANTHER" id="PTHR42973:SF39">
    <property type="entry name" value="FAD-BINDING PCMH-TYPE DOMAIN-CONTAINING PROTEIN"/>
    <property type="match status" value="1"/>
</dbReference>
<gene>
    <name evidence="8" type="ordered locus">Celf_0188</name>
</gene>
<dbReference type="InterPro" id="IPR036318">
    <property type="entry name" value="FAD-bd_PCMH-like_sf"/>
</dbReference>
<comment type="similarity">
    <text evidence="2">Belongs to the oxygen-dependent FAD-linked oxidoreductase family.</text>
</comment>
<reference evidence="8 9" key="1">
    <citation type="submission" date="2011-04" db="EMBL/GenBank/DDBJ databases">
        <title>Complete sequence of Cellulomonas fimi ATCC 484.</title>
        <authorList>
            <consortium name="US DOE Joint Genome Institute"/>
            <person name="Lucas S."/>
            <person name="Han J."/>
            <person name="Lapidus A."/>
            <person name="Cheng J.-F."/>
            <person name="Goodwin L."/>
            <person name="Pitluck S."/>
            <person name="Peters L."/>
            <person name="Chertkov O."/>
            <person name="Detter J.C."/>
            <person name="Han C."/>
            <person name="Tapia R."/>
            <person name="Land M."/>
            <person name="Hauser L."/>
            <person name="Kyrpides N."/>
            <person name="Ivanova N."/>
            <person name="Ovchinnikova G."/>
            <person name="Pagani I."/>
            <person name="Mead D."/>
            <person name="Brumm P."/>
            <person name="Woyke T."/>
        </authorList>
    </citation>
    <scope>NUCLEOTIDE SEQUENCE [LARGE SCALE GENOMIC DNA]</scope>
    <source>
        <strain evidence="9">ATCC 484 / DSM 20113 / JCM 1341 / NBRC 15513 / NCIMB 8980 / NCTC 7547</strain>
    </source>
</reference>
<accession>F4H5L0</accession>
<dbReference type="KEGG" id="cfi:Celf_0188"/>
<dbReference type="Gene3D" id="3.30.43.10">
    <property type="entry name" value="Uridine Diphospho-n-acetylenolpyruvylglucosamine Reductase, domain 2"/>
    <property type="match status" value="1"/>
</dbReference>
<dbReference type="InterPro" id="IPR016169">
    <property type="entry name" value="FAD-bd_PCMH_sub2"/>
</dbReference>
<evidence type="ECO:0000256" key="4">
    <source>
        <dbReference type="ARBA" id="ARBA00022827"/>
    </source>
</evidence>
<evidence type="ECO:0000256" key="1">
    <source>
        <dbReference type="ARBA" id="ARBA00001974"/>
    </source>
</evidence>
<feature type="region of interest" description="Disordered" evidence="6">
    <location>
        <begin position="412"/>
        <end position="448"/>
    </location>
</feature>
<protein>
    <submittedName>
        <fullName evidence="8">FAD linked oxidase domain protein</fullName>
    </submittedName>
</protein>
<sequence length="448" mass="45884">MSRTLADPLSDRVQGPVLVPGAPGFEEEVAPFNRAATIRPDVVVGATSTADVVAAVQLAREHGHRVSVQATGHGAERSLTSGVLVTTRRLDGVQVDPAARTATVGAGVRWEEVVTAAAAHGLAPVAGSSTNVGVVGYLLGGGLGPLARSHGFSSDHLVAATVVTGTGEVLEVDADTHPELLWALRGGKHGLGVVTQVRIGLAAVPELYAGSLTFAGEHVEQVLRGWLAWTAGADDATTTSLAVVRFPDLDVLPEHLRGQTHVHLRFARPGSAADGEAAAAPLRALAPVLADELGPMPLTDTARIHADPTEPGASMVAGLLLTHADDDLATAWLAAVGPLVEHPFVAVELRHVGGATTTDVPGGSAVAGRGATFAADVVAADPRSFPGVPAALDGLQDALRPWLADEVNPNLAGALTPRWHPGTSARLDELRRRHDPDGVLAPPAGEEG</sequence>
<dbReference type="eggNOG" id="COG0277">
    <property type="taxonomic scope" value="Bacteria"/>
</dbReference>
<dbReference type="InterPro" id="IPR050416">
    <property type="entry name" value="FAD-linked_Oxidoreductase"/>
</dbReference>
<dbReference type="InterPro" id="IPR006093">
    <property type="entry name" value="Oxy_OxRdtase_FAD_BS"/>
</dbReference>
<keyword evidence="4" id="KW-0274">FAD</keyword>
<comment type="cofactor">
    <cofactor evidence="1">
        <name>FAD</name>
        <dbReference type="ChEBI" id="CHEBI:57692"/>
    </cofactor>
</comment>
<dbReference type="EMBL" id="CP002666">
    <property type="protein sequence ID" value="AEE44334.1"/>
    <property type="molecule type" value="Genomic_DNA"/>
</dbReference>
<evidence type="ECO:0000256" key="5">
    <source>
        <dbReference type="ARBA" id="ARBA00023002"/>
    </source>
</evidence>
<dbReference type="PROSITE" id="PS00862">
    <property type="entry name" value="OX2_COVAL_FAD"/>
    <property type="match status" value="1"/>
</dbReference>
<dbReference type="SUPFAM" id="SSF56176">
    <property type="entry name" value="FAD-binding/transporter-associated domain-like"/>
    <property type="match status" value="1"/>
</dbReference>
<evidence type="ECO:0000256" key="2">
    <source>
        <dbReference type="ARBA" id="ARBA00005466"/>
    </source>
</evidence>
<keyword evidence="5" id="KW-0560">Oxidoreductase</keyword>
<evidence type="ECO:0000313" key="9">
    <source>
        <dbReference type="Proteomes" id="UP000008460"/>
    </source>
</evidence>
<dbReference type="InterPro" id="IPR016167">
    <property type="entry name" value="FAD-bd_PCMH_sub1"/>
</dbReference>
<dbReference type="RefSeq" id="WP_013769364.1">
    <property type="nucleotide sequence ID" value="NC_015514.1"/>
</dbReference>
<dbReference type="AlphaFoldDB" id="F4H5L0"/>
<dbReference type="PANTHER" id="PTHR42973">
    <property type="entry name" value="BINDING OXIDOREDUCTASE, PUTATIVE (AFU_ORTHOLOGUE AFUA_1G17690)-RELATED"/>
    <property type="match status" value="1"/>
</dbReference>
<evidence type="ECO:0000256" key="6">
    <source>
        <dbReference type="SAM" id="MobiDB-lite"/>
    </source>
</evidence>
<dbReference type="GO" id="GO:0016491">
    <property type="term" value="F:oxidoreductase activity"/>
    <property type="evidence" value="ECO:0007669"/>
    <property type="project" value="UniProtKB-KW"/>
</dbReference>
<dbReference type="PROSITE" id="PS51387">
    <property type="entry name" value="FAD_PCMH"/>
    <property type="match status" value="1"/>
</dbReference>
<feature type="compositionally biased region" description="Basic and acidic residues" evidence="6">
    <location>
        <begin position="426"/>
        <end position="437"/>
    </location>
</feature>
<proteinExistence type="inferred from homology"/>
<organism evidence="8 9">
    <name type="scientific">Cellulomonas fimi (strain ATCC 484 / DSM 20113 / JCM 1341 / CCUG 24087 / LMG 16345 / NBRC 15513 / NCIMB 8980 / NCTC 7547 / NRS-133)</name>
    <dbReference type="NCBI Taxonomy" id="590998"/>
    <lineage>
        <taxon>Bacteria</taxon>
        <taxon>Bacillati</taxon>
        <taxon>Actinomycetota</taxon>
        <taxon>Actinomycetes</taxon>
        <taxon>Micrococcales</taxon>
        <taxon>Cellulomonadaceae</taxon>
        <taxon>Cellulomonas</taxon>
    </lineage>
</organism>
<dbReference type="Proteomes" id="UP000008460">
    <property type="component" value="Chromosome"/>
</dbReference>
<feature type="domain" description="FAD-binding PCMH-type" evidence="7">
    <location>
        <begin position="36"/>
        <end position="204"/>
    </location>
</feature>
<dbReference type="STRING" id="590998.Celf_0188"/>
<evidence type="ECO:0000256" key="3">
    <source>
        <dbReference type="ARBA" id="ARBA00022630"/>
    </source>
</evidence>
<dbReference type="InterPro" id="IPR016166">
    <property type="entry name" value="FAD-bd_PCMH"/>
</dbReference>
<dbReference type="Gene3D" id="3.40.462.20">
    <property type="match status" value="1"/>
</dbReference>
<dbReference type="Pfam" id="PF01565">
    <property type="entry name" value="FAD_binding_4"/>
    <property type="match status" value="1"/>
</dbReference>
<dbReference type="GO" id="GO:0071949">
    <property type="term" value="F:FAD binding"/>
    <property type="evidence" value="ECO:0007669"/>
    <property type="project" value="InterPro"/>
</dbReference>
<keyword evidence="3" id="KW-0285">Flavoprotein</keyword>
<evidence type="ECO:0000259" key="7">
    <source>
        <dbReference type="PROSITE" id="PS51387"/>
    </source>
</evidence>